<proteinExistence type="predicted"/>
<protein>
    <submittedName>
        <fullName evidence="2">DUF998 domain-containing protein</fullName>
    </submittedName>
</protein>
<feature type="transmembrane region" description="Helical" evidence="1">
    <location>
        <begin position="189"/>
        <end position="206"/>
    </location>
</feature>
<keyword evidence="1" id="KW-0472">Membrane</keyword>
<feature type="transmembrane region" description="Helical" evidence="1">
    <location>
        <begin position="126"/>
        <end position="145"/>
    </location>
</feature>
<keyword evidence="3" id="KW-1185">Reference proteome</keyword>
<reference evidence="2 3" key="1">
    <citation type="submission" date="2023-09" db="EMBL/GenBank/DDBJ databases">
        <title>Micromonospora halotolerans DSM 45598 genome sequence.</title>
        <authorList>
            <person name="Mo P."/>
        </authorList>
    </citation>
    <scope>NUCLEOTIDE SEQUENCE [LARGE SCALE GENOMIC DNA]</scope>
    <source>
        <strain evidence="2 3">DSM 45598</strain>
    </source>
</reference>
<feature type="transmembrane region" description="Helical" evidence="1">
    <location>
        <begin position="157"/>
        <end position="177"/>
    </location>
</feature>
<dbReference type="EMBL" id="CP134876">
    <property type="protein sequence ID" value="WNM38498.1"/>
    <property type="molecule type" value="Genomic_DNA"/>
</dbReference>
<evidence type="ECO:0000313" key="3">
    <source>
        <dbReference type="Proteomes" id="UP001303001"/>
    </source>
</evidence>
<dbReference type="Proteomes" id="UP001303001">
    <property type="component" value="Chromosome"/>
</dbReference>
<evidence type="ECO:0000256" key="1">
    <source>
        <dbReference type="SAM" id="Phobius"/>
    </source>
</evidence>
<feature type="transmembrane region" description="Helical" evidence="1">
    <location>
        <begin position="67"/>
        <end position="89"/>
    </location>
</feature>
<feature type="transmembrane region" description="Helical" evidence="1">
    <location>
        <begin position="101"/>
        <end position="120"/>
    </location>
</feature>
<accession>A0ABY9ZTL7</accession>
<dbReference type="Pfam" id="PF06197">
    <property type="entry name" value="DUF998"/>
    <property type="match status" value="1"/>
</dbReference>
<keyword evidence="1" id="KW-1133">Transmembrane helix</keyword>
<organism evidence="2 3">
    <name type="scientific">Micromonospora halotolerans</name>
    <dbReference type="NCBI Taxonomy" id="709879"/>
    <lineage>
        <taxon>Bacteria</taxon>
        <taxon>Bacillati</taxon>
        <taxon>Actinomycetota</taxon>
        <taxon>Actinomycetes</taxon>
        <taxon>Micromonosporales</taxon>
        <taxon>Micromonosporaceae</taxon>
        <taxon>Micromonospora</taxon>
    </lineage>
</organism>
<keyword evidence="1" id="KW-0812">Transmembrane</keyword>
<sequence length="215" mass="22218">MDRDRLGAACWLLAAPLFLAANVVVGLAWRQPPFSWATNNISDLGNVTCGLWDSTRPRPVCSPWHGVMNGATAATAALLALGVLLTWPALGRGAAATASRLLTLAAAGGYALAAAAPADVDENRHFLAALLIFVLGNLGMLVAALARRSSVLGGMRAASLVLGSTGVAGVVLFLAQVDLGIGVGGMERVAVFPLLVWTVLVAVRMVRAGRDRRLS</sequence>
<dbReference type="InterPro" id="IPR009339">
    <property type="entry name" value="DUF998"/>
</dbReference>
<name>A0ABY9ZTL7_9ACTN</name>
<dbReference type="RefSeq" id="WP_313720136.1">
    <property type="nucleotide sequence ID" value="NZ_CP134876.1"/>
</dbReference>
<evidence type="ECO:0000313" key="2">
    <source>
        <dbReference type="EMBL" id="WNM38498.1"/>
    </source>
</evidence>
<gene>
    <name evidence="2" type="ORF">RMN56_25680</name>
</gene>